<proteinExistence type="predicted"/>
<gene>
    <name evidence="1" type="ORF">NYR97_02725</name>
</gene>
<dbReference type="Proteomes" id="UP001302716">
    <property type="component" value="Chromosome"/>
</dbReference>
<keyword evidence="2" id="KW-1185">Reference proteome</keyword>
<organism evidence="1 2">
    <name type="scientific">Xanthomonas hydrangeae</name>
    <dbReference type="NCBI Taxonomy" id="2775159"/>
    <lineage>
        <taxon>Bacteria</taxon>
        <taxon>Pseudomonadati</taxon>
        <taxon>Pseudomonadota</taxon>
        <taxon>Gammaproteobacteria</taxon>
        <taxon>Lysobacterales</taxon>
        <taxon>Lysobacteraceae</taxon>
        <taxon>Xanthomonas</taxon>
    </lineage>
</organism>
<dbReference type="AlphaFoldDB" id="A0AAU0BG41"/>
<dbReference type="RefSeq" id="WP_316696613.1">
    <property type="nucleotide sequence ID" value="NZ_CP103836.1"/>
</dbReference>
<reference evidence="1 2" key="1">
    <citation type="submission" date="2022-08" db="EMBL/GenBank/DDBJ databases">
        <title>Whole genome sequencing-based tracing of a 2022 introduction and outbreak of Xanthomonas hortorum pv. pelargonii.</title>
        <authorList>
            <person name="Iruegas-Bocardo F."/>
            <person name="Weisberg A.K."/>
            <person name="Riutta E.R."/>
            <person name="Kilday K."/>
            <person name="Bonkowski J.C."/>
            <person name="Creswell T."/>
            <person name="Daughtrey M.L."/>
            <person name="Rane K."/>
            <person name="Grunwald N.J."/>
            <person name="Chang J.H."/>
            <person name="Putnam M.L."/>
        </authorList>
    </citation>
    <scope>NUCLEOTIDE SEQUENCE [LARGE SCALE GENOMIC DNA]</scope>
    <source>
        <strain evidence="1 2">22-323</strain>
    </source>
</reference>
<evidence type="ECO:0000313" key="2">
    <source>
        <dbReference type="Proteomes" id="UP001302716"/>
    </source>
</evidence>
<dbReference type="EMBL" id="CP103836">
    <property type="protein sequence ID" value="WOB50349.1"/>
    <property type="molecule type" value="Genomic_DNA"/>
</dbReference>
<evidence type="ECO:0000313" key="1">
    <source>
        <dbReference type="EMBL" id="WOB50349.1"/>
    </source>
</evidence>
<accession>A0AAU0BG41</accession>
<sequence length="89" mass="9928">MQSGMRVKDVIVVQLIYFTSLKSGSEFRLYAPSDSWVSHGARSPGALTNSLPRNEVIDLIKNIRQWKPIIAPKAISLDPEIFAIARAVF</sequence>
<protein>
    <submittedName>
        <fullName evidence="1">Uncharacterized protein</fullName>
    </submittedName>
</protein>
<name>A0AAU0BG41_9XANT</name>